<name>A0A6L5YTK8_9FIRM</name>
<proteinExistence type="predicted"/>
<dbReference type="InterPro" id="IPR051454">
    <property type="entry name" value="RNA/ubiquinone_mod_enzymes"/>
</dbReference>
<reference evidence="2 3" key="1">
    <citation type="submission" date="2019-08" db="EMBL/GenBank/DDBJ databases">
        <title>In-depth cultivation of the pig gut microbiome towards novel bacterial diversity and tailored functional studies.</title>
        <authorList>
            <person name="Wylensek D."/>
            <person name="Hitch T.C.A."/>
            <person name="Clavel T."/>
        </authorList>
    </citation>
    <scope>NUCLEOTIDE SEQUENCE [LARGE SCALE GENOMIC DNA]</scope>
    <source>
        <strain evidence="2 3">MUC/MUC-530-WT-4D</strain>
    </source>
</reference>
<feature type="domain" description="Peptidase U32 collagenase" evidence="1">
    <location>
        <begin position="320"/>
        <end position="430"/>
    </location>
</feature>
<protein>
    <submittedName>
        <fullName evidence="2">U32 family peptidase</fullName>
    </submittedName>
</protein>
<dbReference type="InterPro" id="IPR020988">
    <property type="entry name" value="Pept_U32_collagenase"/>
</dbReference>
<dbReference type="RefSeq" id="WP_154430768.1">
    <property type="nucleotide sequence ID" value="NZ_VUNI01000026.1"/>
</dbReference>
<dbReference type="Proteomes" id="UP000474024">
    <property type="component" value="Unassembled WGS sequence"/>
</dbReference>
<dbReference type="PANTHER" id="PTHR30217">
    <property type="entry name" value="PEPTIDASE U32 FAMILY"/>
    <property type="match status" value="1"/>
</dbReference>
<evidence type="ECO:0000313" key="3">
    <source>
        <dbReference type="Proteomes" id="UP000474024"/>
    </source>
</evidence>
<sequence>MTKNKFEILAPAGSFEILKAVIEAGADAVYVGGSQYGARAYANNFSEEELLEALDYAHLRGKKIYLTVNTLMKNQEIGTPLYEYLLPYYKHGLDAVIVQDIGAITYIKTYFPDLPIHASTQMTVTGVMGARLMKELGASRVVTAREMSLDEIREIHENVDIEIETFVHGALCYCYSGQCLMSSMLGGRSGNRGRCAQPCRLAYSVYDAAHREISKDSYVLSPKDMCGIEFLPKMNEAGIYSLKIEGRMKQVQYAAGVVSYYRKYVDQFMNSSEGAVHVTKQDQKDILDLGNRSGFTNAYFTRHNGKDMITFTKPNHQKANETLQNRITEQYAQTESKIGIDGILRLRKGEAAEFKVSDGKTEAIVTGNVVQQAEKKPLLKEEVEKRFKKTGDTSFVFQNLSIEMDADAFMPVGAMNQLRRDALQKLQDQLLEPVQRKEADQKAGNIERQLVKNVRSPKRYIAATEQRTLLPAILQYAWITDVYMDSTAYSNQTIWSDLKEDVNRIHGAGKKAQFILPAIFRQSTSEFYKKNQESLLDSGIDGIVVKNYEELQFASDLKESLEVYIDHNMYTYNNYAVDTFAEYGINGNTVPIELNRNEIRHRENAQSEIIVYGRYPLMTSAQCVHCNTVRCDRKPQIMWLKDRYQKDFPVRNNCNECYNIIYNSLPVSLLHCYTELTEMNLNGFRLQFTIETEKQTKEVLTMFQKILNGERITASGMQEFTNGHYKRGVE</sequence>
<accession>A0A6L5YTK8</accession>
<evidence type="ECO:0000259" key="1">
    <source>
        <dbReference type="Pfam" id="PF12392"/>
    </source>
</evidence>
<keyword evidence="3" id="KW-1185">Reference proteome</keyword>
<dbReference type="InterPro" id="IPR001539">
    <property type="entry name" value="Peptidase_U32"/>
</dbReference>
<comment type="caution">
    <text evidence="2">The sequence shown here is derived from an EMBL/GenBank/DDBJ whole genome shotgun (WGS) entry which is preliminary data.</text>
</comment>
<dbReference type="PANTHER" id="PTHR30217:SF10">
    <property type="entry name" value="23S RRNA 5-HYDROXYCYTIDINE C2501 SYNTHASE"/>
    <property type="match status" value="1"/>
</dbReference>
<gene>
    <name evidence="2" type="ORF">FYJ75_12495</name>
</gene>
<organism evidence="2 3">
    <name type="scientific">Roseburia porci</name>
    <dbReference type="NCBI Taxonomy" id="2605790"/>
    <lineage>
        <taxon>Bacteria</taxon>
        <taxon>Bacillati</taxon>
        <taxon>Bacillota</taxon>
        <taxon>Clostridia</taxon>
        <taxon>Lachnospirales</taxon>
        <taxon>Lachnospiraceae</taxon>
        <taxon>Roseburia</taxon>
    </lineage>
</organism>
<dbReference type="Pfam" id="PF01136">
    <property type="entry name" value="Peptidase_U32"/>
    <property type="match status" value="2"/>
</dbReference>
<evidence type="ECO:0000313" key="2">
    <source>
        <dbReference type="EMBL" id="MST75800.1"/>
    </source>
</evidence>
<dbReference type="EMBL" id="VUNI01000026">
    <property type="protein sequence ID" value="MST75800.1"/>
    <property type="molecule type" value="Genomic_DNA"/>
</dbReference>
<dbReference type="PROSITE" id="PS01276">
    <property type="entry name" value="PEPTIDASE_U32"/>
    <property type="match status" value="1"/>
</dbReference>
<dbReference type="Pfam" id="PF12392">
    <property type="entry name" value="DUF3656"/>
    <property type="match status" value="1"/>
</dbReference>
<dbReference type="AlphaFoldDB" id="A0A6L5YTK8"/>